<sequence>MSPKYKLFAASLLATTLLSTPFLAGGAHAQGLKIALSSEPTAIDPHYHDLTPNNAMTSHIFEGLTRQDEKQGIHPALAASWENDGKNRWTFKLRDGVTFSDGTPFTAEDVVFTFCRTLKNETAIAGSFADVTASFASVEAPDAKTVVITTKAPEPLLANFLSTVRILSASIVKHDKITFDVANNCGVTGPWPVVGDFNDGKLALGTGPYKLKSYVRGTGVTLERNETYWGGKEPWETVQLVPVPNAGPRLAGLLAGDYDLIENPAARDLGRIKGDNRFGIAITPSTRVIYYQLDVAREQSPFAKAANGKNPLQDVRVREAISLAIDRKAIIDRLMDGMAAQAGEFLPSGMFGSLPTQPVLRYDPAAAKKLLAEAGYADGFQLTLSTTNDRYINDSQIAQAVAQYLNQVGIKADVDAMTRTLYFPRRAKKEFSMSVGGWTSASGEASSFLRQWAATPNAAGTLGGSNYGGYKNEAFDKLIYTAVETMDDKQRATLLQEATKTVMKDYAFIPLHFEAGVWAHKAGMTFTGRSDQFTLAMSARPAQ</sequence>
<comment type="similarity">
    <text evidence="2">Belongs to the bacterial solute-binding protein 5 family.</text>
</comment>
<dbReference type="PANTHER" id="PTHR30290">
    <property type="entry name" value="PERIPLASMIC BINDING COMPONENT OF ABC TRANSPORTER"/>
    <property type="match status" value="1"/>
</dbReference>
<evidence type="ECO:0000256" key="2">
    <source>
        <dbReference type="ARBA" id="ARBA00005695"/>
    </source>
</evidence>
<dbReference type="SUPFAM" id="SSF53850">
    <property type="entry name" value="Periplasmic binding protein-like II"/>
    <property type="match status" value="1"/>
</dbReference>
<dbReference type="InterPro" id="IPR000914">
    <property type="entry name" value="SBP_5_dom"/>
</dbReference>
<dbReference type="GO" id="GO:0030288">
    <property type="term" value="C:outer membrane-bounded periplasmic space"/>
    <property type="evidence" value="ECO:0007669"/>
    <property type="project" value="UniProtKB-ARBA"/>
</dbReference>
<dbReference type="CDD" id="cd08498">
    <property type="entry name" value="PBP2_NikA_DppA_OppA_like_2"/>
    <property type="match status" value="1"/>
</dbReference>
<keyword evidence="4 5" id="KW-0732">Signal</keyword>
<name>A0A7W9ZHK2_NOVIT</name>
<dbReference type="EMBL" id="JACIIX010000006">
    <property type="protein sequence ID" value="MBB6210419.1"/>
    <property type="molecule type" value="Genomic_DNA"/>
</dbReference>
<keyword evidence="8" id="KW-1185">Reference proteome</keyword>
<comment type="caution">
    <text evidence="7">The sequence shown here is derived from an EMBL/GenBank/DDBJ whole genome shotgun (WGS) entry which is preliminary data.</text>
</comment>
<comment type="subcellular location">
    <subcellularLocation>
        <location evidence="1">Periplasm</location>
    </subcellularLocation>
</comment>
<evidence type="ECO:0000256" key="5">
    <source>
        <dbReference type="SAM" id="SignalP"/>
    </source>
</evidence>
<dbReference type="Gene3D" id="3.90.76.10">
    <property type="entry name" value="Dipeptide-binding Protein, Domain 1"/>
    <property type="match status" value="1"/>
</dbReference>
<feature type="signal peptide" evidence="5">
    <location>
        <begin position="1"/>
        <end position="24"/>
    </location>
</feature>
<dbReference type="PANTHER" id="PTHR30290:SF9">
    <property type="entry name" value="OLIGOPEPTIDE-BINDING PROTEIN APPA"/>
    <property type="match status" value="1"/>
</dbReference>
<dbReference type="InterPro" id="IPR039424">
    <property type="entry name" value="SBP_5"/>
</dbReference>
<dbReference type="GO" id="GO:1904680">
    <property type="term" value="F:peptide transmembrane transporter activity"/>
    <property type="evidence" value="ECO:0007669"/>
    <property type="project" value="TreeGrafter"/>
</dbReference>
<dbReference type="InterPro" id="IPR030678">
    <property type="entry name" value="Peptide/Ni-bd"/>
</dbReference>
<keyword evidence="3" id="KW-0813">Transport</keyword>
<dbReference type="AlphaFoldDB" id="A0A7W9ZHK2"/>
<dbReference type="Gene3D" id="3.40.190.10">
    <property type="entry name" value="Periplasmic binding protein-like II"/>
    <property type="match status" value="1"/>
</dbReference>
<dbReference type="Proteomes" id="UP000544872">
    <property type="component" value="Unassembled WGS sequence"/>
</dbReference>
<protein>
    <submittedName>
        <fullName evidence="7">Peptide/nickel transport system substrate-binding protein</fullName>
    </submittedName>
</protein>
<evidence type="ECO:0000256" key="3">
    <source>
        <dbReference type="ARBA" id="ARBA00022448"/>
    </source>
</evidence>
<dbReference type="PIRSF" id="PIRSF002741">
    <property type="entry name" value="MppA"/>
    <property type="match status" value="1"/>
</dbReference>
<feature type="chain" id="PRO_5030629353" evidence="5">
    <location>
        <begin position="25"/>
        <end position="543"/>
    </location>
</feature>
<evidence type="ECO:0000256" key="4">
    <source>
        <dbReference type="ARBA" id="ARBA00022729"/>
    </source>
</evidence>
<dbReference type="RefSeq" id="WP_184263261.1">
    <property type="nucleotide sequence ID" value="NZ_JACIIX010000006.1"/>
</dbReference>
<dbReference type="Gene3D" id="3.10.105.10">
    <property type="entry name" value="Dipeptide-binding Protein, Domain 3"/>
    <property type="match status" value="1"/>
</dbReference>
<gene>
    <name evidence="7" type="ORF">FHS48_001835</name>
</gene>
<organism evidence="7 8">
    <name type="scientific">Novispirillum itersonii</name>
    <name type="common">Aquaspirillum itersonii</name>
    <dbReference type="NCBI Taxonomy" id="189"/>
    <lineage>
        <taxon>Bacteria</taxon>
        <taxon>Pseudomonadati</taxon>
        <taxon>Pseudomonadota</taxon>
        <taxon>Alphaproteobacteria</taxon>
        <taxon>Rhodospirillales</taxon>
        <taxon>Novispirillaceae</taxon>
        <taxon>Novispirillum</taxon>
    </lineage>
</organism>
<feature type="domain" description="Solute-binding protein family 5" evidence="6">
    <location>
        <begin position="73"/>
        <end position="457"/>
    </location>
</feature>
<proteinExistence type="inferred from homology"/>
<dbReference type="Pfam" id="PF00496">
    <property type="entry name" value="SBP_bac_5"/>
    <property type="match status" value="1"/>
</dbReference>
<evidence type="ECO:0000313" key="8">
    <source>
        <dbReference type="Proteomes" id="UP000544872"/>
    </source>
</evidence>
<accession>A0A7W9ZHK2</accession>
<evidence type="ECO:0000259" key="6">
    <source>
        <dbReference type="Pfam" id="PF00496"/>
    </source>
</evidence>
<reference evidence="7 8" key="1">
    <citation type="submission" date="2020-08" db="EMBL/GenBank/DDBJ databases">
        <title>Genomic Encyclopedia of Type Strains, Phase IV (KMG-IV): sequencing the most valuable type-strain genomes for metagenomic binning, comparative biology and taxonomic classification.</title>
        <authorList>
            <person name="Goeker M."/>
        </authorList>
    </citation>
    <scope>NUCLEOTIDE SEQUENCE [LARGE SCALE GENOMIC DNA]</scope>
    <source>
        <strain evidence="7 8">DSM 11590</strain>
    </source>
</reference>
<evidence type="ECO:0000313" key="7">
    <source>
        <dbReference type="EMBL" id="MBB6210419.1"/>
    </source>
</evidence>
<dbReference type="GO" id="GO:0015833">
    <property type="term" value="P:peptide transport"/>
    <property type="evidence" value="ECO:0007669"/>
    <property type="project" value="TreeGrafter"/>
</dbReference>
<dbReference type="GO" id="GO:0043190">
    <property type="term" value="C:ATP-binding cassette (ABC) transporter complex"/>
    <property type="evidence" value="ECO:0007669"/>
    <property type="project" value="InterPro"/>
</dbReference>
<evidence type="ECO:0000256" key="1">
    <source>
        <dbReference type="ARBA" id="ARBA00004418"/>
    </source>
</evidence>